<evidence type="ECO:0000259" key="16">
    <source>
        <dbReference type="PROSITE" id="PS50305"/>
    </source>
</evidence>
<evidence type="ECO:0000256" key="12">
    <source>
        <dbReference type="ARBA" id="ARBA00051105"/>
    </source>
</evidence>
<evidence type="ECO:0000256" key="2">
    <source>
        <dbReference type="ARBA" id="ARBA00012928"/>
    </source>
</evidence>
<evidence type="ECO:0000256" key="7">
    <source>
        <dbReference type="ARBA" id="ARBA00023027"/>
    </source>
</evidence>
<evidence type="ECO:0000313" key="17">
    <source>
        <dbReference type="EMBL" id="KAG8186989.1"/>
    </source>
</evidence>
<evidence type="ECO:0000256" key="15">
    <source>
        <dbReference type="PROSITE-ProRule" id="PRU00236"/>
    </source>
</evidence>
<dbReference type="InterPro" id="IPR029035">
    <property type="entry name" value="DHS-like_NAD/FAD-binding_dom"/>
</dbReference>
<evidence type="ECO:0000256" key="11">
    <source>
        <dbReference type="ARBA" id="ARBA00050237"/>
    </source>
</evidence>
<comment type="similarity">
    <text evidence="8">Belongs to the sirtuin family. Class IV subfamily.</text>
</comment>
<dbReference type="EC" id="2.3.1.286" evidence="2"/>
<dbReference type="GO" id="GO:0097372">
    <property type="term" value="F:histone H3K18 deacetylase activity, NAD-dependent"/>
    <property type="evidence" value="ECO:0007669"/>
    <property type="project" value="TreeGrafter"/>
</dbReference>
<dbReference type="AlphaFoldDB" id="A0AAV6US11"/>
<reference evidence="17 18" key="1">
    <citation type="journal article" date="2022" name="Nat. Ecol. Evol.">
        <title>A masculinizing supergene underlies an exaggerated male reproductive morph in a spider.</title>
        <authorList>
            <person name="Hendrickx F."/>
            <person name="De Corte Z."/>
            <person name="Sonet G."/>
            <person name="Van Belleghem S.M."/>
            <person name="Kostlbacher S."/>
            <person name="Vangestel C."/>
        </authorList>
    </citation>
    <scope>NUCLEOTIDE SEQUENCE [LARGE SCALE GENOMIC DNA]</scope>
    <source>
        <strain evidence="17">W744_W776</strain>
    </source>
</reference>
<feature type="binding site" evidence="15">
    <location>
        <position position="194"/>
    </location>
    <ligand>
        <name>Zn(2+)</name>
        <dbReference type="ChEBI" id="CHEBI:29105"/>
    </ligand>
</feature>
<dbReference type="Gene3D" id="2.20.28.200">
    <property type="match status" value="1"/>
</dbReference>
<dbReference type="InterPro" id="IPR003000">
    <property type="entry name" value="Sirtuin"/>
</dbReference>
<feature type="domain" description="Deacetylase sirtuin-type" evidence="16">
    <location>
        <begin position="81"/>
        <end position="335"/>
    </location>
</feature>
<evidence type="ECO:0000256" key="1">
    <source>
        <dbReference type="ARBA" id="ARBA00001947"/>
    </source>
</evidence>
<dbReference type="GO" id="GO:0140861">
    <property type="term" value="P:DNA repair-dependent chromatin remodeling"/>
    <property type="evidence" value="ECO:0007669"/>
    <property type="project" value="UniProtKB-ARBA"/>
</dbReference>
<feature type="active site" description="Proton acceptor" evidence="15">
    <location>
        <position position="186"/>
    </location>
</feature>
<dbReference type="PROSITE" id="PS50305">
    <property type="entry name" value="SIRTUIN"/>
    <property type="match status" value="1"/>
</dbReference>
<keyword evidence="7" id="KW-0520">NAD</keyword>
<dbReference type="Gene3D" id="3.40.50.1220">
    <property type="entry name" value="TPP-binding domain"/>
    <property type="match status" value="1"/>
</dbReference>
<dbReference type="GO" id="GO:0070403">
    <property type="term" value="F:NAD+ binding"/>
    <property type="evidence" value="ECO:0007669"/>
    <property type="project" value="InterPro"/>
</dbReference>
<dbReference type="PANTHER" id="PTHR11085:SF1">
    <property type="entry name" value="NAD-DEPENDENT PROTEIN DEACETYLASE SIRTUIN-7"/>
    <property type="match status" value="1"/>
</dbReference>
<evidence type="ECO:0000256" key="8">
    <source>
        <dbReference type="ARBA" id="ARBA00038170"/>
    </source>
</evidence>
<evidence type="ECO:0000256" key="14">
    <source>
        <dbReference type="ARBA" id="ARBA00052763"/>
    </source>
</evidence>
<dbReference type="Proteomes" id="UP000827092">
    <property type="component" value="Unassembled WGS sequence"/>
</dbReference>
<proteinExistence type="inferred from homology"/>
<feature type="binding site" evidence="15">
    <location>
        <position position="224"/>
    </location>
    <ligand>
        <name>Zn(2+)</name>
        <dbReference type="ChEBI" id="CHEBI:29105"/>
    </ligand>
</feature>
<dbReference type="Pfam" id="PF02146">
    <property type="entry name" value="SIR2"/>
    <property type="match status" value="1"/>
</dbReference>
<dbReference type="GO" id="GO:0000785">
    <property type="term" value="C:chromatin"/>
    <property type="evidence" value="ECO:0007669"/>
    <property type="project" value="TreeGrafter"/>
</dbReference>
<dbReference type="GO" id="GO:0010468">
    <property type="term" value="P:regulation of gene expression"/>
    <property type="evidence" value="ECO:0007669"/>
    <property type="project" value="UniProtKB-ARBA"/>
</dbReference>
<comment type="cofactor">
    <cofactor evidence="1">
        <name>Zn(2+)</name>
        <dbReference type="ChEBI" id="CHEBI:29105"/>
    </cofactor>
</comment>
<keyword evidence="6 15" id="KW-0862">Zinc</keyword>
<dbReference type="EMBL" id="JAFNEN010000282">
    <property type="protein sequence ID" value="KAG8186989.1"/>
    <property type="molecule type" value="Genomic_DNA"/>
</dbReference>
<comment type="caution">
    <text evidence="17">The sequence shown here is derived from an EMBL/GenBank/DDBJ whole genome shotgun (WGS) entry which is preliminary data.</text>
</comment>
<dbReference type="PANTHER" id="PTHR11085">
    <property type="entry name" value="NAD-DEPENDENT PROTEIN DEACYLASE SIRTUIN-5, MITOCHONDRIAL-RELATED"/>
    <property type="match status" value="1"/>
</dbReference>
<evidence type="ECO:0000256" key="6">
    <source>
        <dbReference type="ARBA" id="ARBA00022833"/>
    </source>
</evidence>
<feature type="binding site" evidence="15">
    <location>
        <position position="227"/>
    </location>
    <ligand>
        <name>Zn(2+)</name>
        <dbReference type="ChEBI" id="CHEBI:29105"/>
    </ligand>
</feature>
<gene>
    <name evidence="17" type="ORF">JTE90_005761</name>
</gene>
<evidence type="ECO:0000256" key="4">
    <source>
        <dbReference type="ARBA" id="ARBA00022679"/>
    </source>
</evidence>
<accession>A0AAV6US11</accession>
<keyword evidence="18" id="KW-1185">Reference proteome</keyword>
<name>A0AAV6US11_9ARAC</name>
<dbReference type="GO" id="GO:0046872">
    <property type="term" value="F:metal ion binding"/>
    <property type="evidence" value="ECO:0007669"/>
    <property type="project" value="UniProtKB-KW"/>
</dbReference>
<evidence type="ECO:0000256" key="5">
    <source>
        <dbReference type="ARBA" id="ARBA00022723"/>
    </source>
</evidence>
<sequence>MAERSRRQLKKNQDLERILCLEKERARLRTVRKILKKPCESRTDEEAQILLDAPHLVSQIEGNSVRLKCLKDRAQEIIDEEDILSTKCAELVKAMKESSYTVVYTGAGISTSADIPDYRGPDGVWTLLQKGKEISLTDLSTAEPTFTHMALKKLHKERIIHHIVSQNCDGLHVRSGLPKSALSELHGNMFIEVCPKCKPLKQYIRLFDVTEKTSLHRHKTGRFCKKCNSELNDTIVHFGEKGTLPWPMNWKGAVKAVEKADLIICLGTSLKVLRRYPGLWRTDQPHNKRPKLYIVNLQWTPKDTQATLKIHGKCDDVMKKVMSVFGICVPAYEKEKDPIFQLATPLLLDEVSTTTKLLLTKSELDIKEIPSISSDSIESPEQAQNKLKAELENISNSQDLGDYLKSKPDLQPCIRLLDITSAESLIKLNAEKLDAITYFIKSEVAQIEKPKLMGWYGKGCAKWKKSNRKRASSCKRQKTEVVDSTL</sequence>
<comment type="catalytic activity">
    <reaction evidence="11">
        <text>N(6)-decanoyl-L-lysyl-[protein] + NAD(+) + H2O = 2''-O-decanoyl-ADP-D-ribose + nicotinamide + L-lysyl-[protein]</text>
        <dbReference type="Rhea" id="RHEA:70631"/>
        <dbReference type="Rhea" id="RHEA-COMP:9752"/>
        <dbReference type="Rhea" id="RHEA-COMP:17932"/>
        <dbReference type="ChEBI" id="CHEBI:15377"/>
        <dbReference type="ChEBI" id="CHEBI:17154"/>
        <dbReference type="ChEBI" id="CHEBI:29969"/>
        <dbReference type="ChEBI" id="CHEBI:57540"/>
        <dbReference type="ChEBI" id="CHEBI:143222"/>
        <dbReference type="ChEBI" id="CHEBI:189688"/>
    </reaction>
    <physiologicalReaction direction="left-to-right" evidence="11">
        <dbReference type="Rhea" id="RHEA:70632"/>
    </physiologicalReaction>
</comment>
<evidence type="ECO:0000256" key="13">
    <source>
        <dbReference type="ARBA" id="ARBA00051399"/>
    </source>
</evidence>
<keyword evidence="3" id="KW-0597">Phosphoprotein</keyword>
<keyword evidence="4" id="KW-0808">Transferase</keyword>
<evidence type="ECO:0000256" key="3">
    <source>
        <dbReference type="ARBA" id="ARBA00022553"/>
    </source>
</evidence>
<organism evidence="17 18">
    <name type="scientific">Oedothorax gibbosus</name>
    <dbReference type="NCBI Taxonomy" id="931172"/>
    <lineage>
        <taxon>Eukaryota</taxon>
        <taxon>Metazoa</taxon>
        <taxon>Ecdysozoa</taxon>
        <taxon>Arthropoda</taxon>
        <taxon>Chelicerata</taxon>
        <taxon>Arachnida</taxon>
        <taxon>Araneae</taxon>
        <taxon>Araneomorphae</taxon>
        <taxon>Entelegynae</taxon>
        <taxon>Araneoidea</taxon>
        <taxon>Linyphiidae</taxon>
        <taxon>Erigoninae</taxon>
        <taxon>Oedothorax</taxon>
    </lineage>
</organism>
<keyword evidence="5 15" id="KW-0479">Metal-binding</keyword>
<dbReference type="FunFam" id="2.20.28.200:FF:000002">
    <property type="entry name" value="NAD-dependent deacetylase sirtuin-7"/>
    <property type="match status" value="1"/>
</dbReference>
<dbReference type="InterPro" id="IPR026590">
    <property type="entry name" value="Ssirtuin_cat_dom"/>
</dbReference>
<evidence type="ECO:0000256" key="9">
    <source>
        <dbReference type="ARBA" id="ARBA00041832"/>
    </source>
</evidence>
<dbReference type="InterPro" id="IPR050134">
    <property type="entry name" value="NAD-dep_sirtuin_deacylases"/>
</dbReference>
<comment type="catalytic activity">
    <reaction evidence="12">
        <text>N(6)-succinyl-L-lysyl-[protein] + NAD(+) + H2O = 2''-O-succinyl-ADP-D-ribose + nicotinamide + L-lysyl-[protein]</text>
        <dbReference type="Rhea" id="RHEA:47668"/>
        <dbReference type="Rhea" id="RHEA-COMP:9752"/>
        <dbReference type="Rhea" id="RHEA-COMP:11877"/>
        <dbReference type="ChEBI" id="CHEBI:15377"/>
        <dbReference type="ChEBI" id="CHEBI:17154"/>
        <dbReference type="ChEBI" id="CHEBI:29969"/>
        <dbReference type="ChEBI" id="CHEBI:57540"/>
        <dbReference type="ChEBI" id="CHEBI:87830"/>
        <dbReference type="ChEBI" id="CHEBI:87832"/>
    </reaction>
    <physiologicalReaction direction="left-to-right" evidence="12">
        <dbReference type="Rhea" id="RHEA:47669"/>
    </physiologicalReaction>
</comment>
<comment type="catalytic activity">
    <reaction evidence="13">
        <text>N(6)-propanoyl-L-lysyl-[protein] + NAD(+) + H2O = 3''-O-propanoyl-ADP-D-ribose + nicotinamide + L-lysyl-[protein]</text>
        <dbReference type="Rhea" id="RHEA:23500"/>
        <dbReference type="Rhea" id="RHEA-COMP:9752"/>
        <dbReference type="Rhea" id="RHEA-COMP:13758"/>
        <dbReference type="ChEBI" id="CHEBI:15377"/>
        <dbReference type="ChEBI" id="CHEBI:17154"/>
        <dbReference type="ChEBI" id="CHEBI:29969"/>
        <dbReference type="ChEBI" id="CHEBI:57540"/>
        <dbReference type="ChEBI" id="CHEBI:138019"/>
        <dbReference type="ChEBI" id="CHEBI:145015"/>
    </reaction>
    <physiologicalReaction direction="left-to-right" evidence="13">
        <dbReference type="Rhea" id="RHEA:23501"/>
    </physiologicalReaction>
</comment>
<dbReference type="FunFam" id="3.40.50.1220:FF:000038">
    <property type="entry name" value="NAD-dependent protein deacetylase sirtuin-6 isoform X2"/>
    <property type="match status" value="1"/>
</dbReference>
<protein>
    <recommendedName>
        <fullName evidence="2">protein acetyllysine N-acetyltransferase</fullName>
        <ecNumber evidence="2">2.3.1.286</ecNumber>
    </recommendedName>
    <alternativeName>
        <fullName evidence="10">Regulatory protein SIR2 homolog 7</fullName>
    </alternativeName>
    <alternativeName>
        <fullName evidence="9">SIR2-like protein 7</fullName>
    </alternativeName>
</protein>
<feature type="binding site" evidence="15">
    <location>
        <position position="197"/>
    </location>
    <ligand>
        <name>Zn(2+)</name>
        <dbReference type="ChEBI" id="CHEBI:29105"/>
    </ligand>
</feature>
<dbReference type="GO" id="GO:0035861">
    <property type="term" value="C:site of double-strand break"/>
    <property type="evidence" value="ECO:0007669"/>
    <property type="project" value="UniProtKB-ARBA"/>
</dbReference>
<comment type="catalytic activity">
    <reaction evidence="14">
        <text>N(6)-glutaryl-L-lysyl-[protein] + NAD(+) + H2O = 2''-O-glutaryl-ADP-D-ribose + nicotinamide + L-lysyl-[protein]</text>
        <dbReference type="Rhea" id="RHEA:47664"/>
        <dbReference type="Rhea" id="RHEA-COMP:9752"/>
        <dbReference type="Rhea" id="RHEA-COMP:11875"/>
        <dbReference type="ChEBI" id="CHEBI:15377"/>
        <dbReference type="ChEBI" id="CHEBI:17154"/>
        <dbReference type="ChEBI" id="CHEBI:29969"/>
        <dbReference type="ChEBI" id="CHEBI:57540"/>
        <dbReference type="ChEBI" id="CHEBI:87828"/>
        <dbReference type="ChEBI" id="CHEBI:87829"/>
    </reaction>
    <physiologicalReaction direction="left-to-right" evidence="14">
        <dbReference type="Rhea" id="RHEA:47665"/>
    </physiologicalReaction>
</comment>
<dbReference type="GO" id="GO:0005634">
    <property type="term" value="C:nucleus"/>
    <property type="evidence" value="ECO:0007669"/>
    <property type="project" value="TreeGrafter"/>
</dbReference>
<evidence type="ECO:0000256" key="10">
    <source>
        <dbReference type="ARBA" id="ARBA00043038"/>
    </source>
</evidence>
<dbReference type="SUPFAM" id="SSF52467">
    <property type="entry name" value="DHS-like NAD/FAD-binding domain"/>
    <property type="match status" value="1"/>
</dbReference>
<evidence type="ECO:0000313" key="18">
    <source>
        <dbReference type="Proteomes" id="UP000827092"/>
    </source>
</evidence>